<comment type="caution">
    <text evidence="1">The sequence shown here is derived from an EMBL/GenBank/DDBJ whole genome shotgun (WGS) entry which is preliminary data.</text>
</comment>
<protein>
    <recommendedName>
        <fullName evidence="3">Methyl-accepting chemotaxis (MCP) signaling domain protein</fullName>
    </recommendedName>
</protein>
<proteinExistence type="predicted"/>
<keyword evidence="2" id="KW-1185">Reference proteome</keyword>
<evidence type="ECO:0000313" key="1">
    <source>
        <dbReference type="EMBL" id="ERT08392.1"/>
    </source>
</evidence>
<organism evidence="1 2">
    <name type="scientific">Lyngbya aestuarii BL J</name>
    <dbReference type="NCBI Taxonomy" id="1348334"/>
    <lineage>
        <taxon>Bacteria</taxon>
        <taxon>Bacillati</taxon>
        <taxon>Cyanobacteriota</taxon>
        <taxon>Cyanophyceae</taxon>
        <taxon>Oscillatoriophycideae</taxon>
        <taxon>Oscillatoriales</taxon>
        <taxon>Microcoleaceae</taxon>
        <taxon>Lyngbya</taxon>
    </lineage>
</organism>
<evidence type="ECO:0008006" key="3">
    <source>
        <dbReference type="Google" id="ProtNLM"/>
    </source>
</evidence>
<evidence type="ECO:0000313" key="2">
    <source>
        <dbReference type="Proteomes" id="UP000017127"/>
    </source>
</evidence>
<gene>
    <name evidence="1" type="ORF">M595_1605</name>
</gene>
<reference evidence="1 2" key="1">
    <citation type="journal article" date="2013" name="Front. Microbiol.">
        <title>Comparative genomic analyses of the cyanobacterium, Lyngbya aestuarii BL J, a powerful hydrogen producer.</title>
        <authorList>
            <person name="Kothari A."/>
            <person name="Vaughn M."/>
            <person name="Garcia-Pichel F."/>
        </authorList>
    </citation>
    <scope>NUCLEOTIDE SEQUENCE [LARGE SCALE GENOMIC DNA]</scope>
    <source>
        <strain evidence="1 2">BL J</strain>
    </source>
</reference>
<dbReference type="EMBL" id="AUZM01000011">
    <property type="protein sequence ID" value="ERT08392.1"/>
    <property type="molecule type" value="Genomic_DNA"/>
</dbReference>
<dbReference type="RefSeq" id="WP_023065434.1">
    <property type="nucleotide sequence ID" value="NZ_AUZM01000011.1"/>
</dbReference>
<dbReference type="Proteomes" id="UP000017127">
    <property type="component" value="Unassembled WGS sequence"/>
</dbReference>
<dbReference type="AlphaFoldDB" id="U7QMB7"/>
<accession>U7QMB7</accession>
<dbReference type="OrthoDB" id="440591at2"/>
<name>U7QMB7_9CYAN</name>
<sequence>MSNLPRITFNSTLEDLVSYAFQIDSTTPGRVVAQEFHKNPEIPGVIIVDQDQVTGMISRANFREQMNHLNRKTLYLSQPIQLLVDVIRIPPLILSKYCTILVAANQALTRPKQLIYEPLVIELEPGQVRLVDIQNLLIAQNQLLNFSYDKIQQQNLKLNQCGQKFEEEKSKVKQYQESLQQKNSLIHQQYNEDYSKQKAKLTQYTQSILQLNQHFVRVSERILAETHKAFHSIFLSANLTYRNTEHLFEISEAISRDLEAINSTSQMLGEIIQKVRHLAVQAAVVTYQYDSPKPQGLSKIGFEINRLVSETSKVSDQTNSIASQLKFHLQELRESALEDARISCSILSHIEQAENVIVELEQFVHSSLTHQENAQYDSTDAQYIIHTIERALKCAEDKNN</sequence>